<accession>A0A9P9ITU7</accession>
<evidence type="ECO:0000313" key="2">
    <source>
        <dbReference type="Proteomes" id="UP000738349"/>
    </source>
</evidence>
<dbReference type="AlphaFoldDB" id="A0A9P9ITU7"/>
<keyword evidence="2" id="KW-1185">Reference proteome</keyword>
<dbReference type="OrthoDB" id="4826573at2759"/>
<sequence length="230" mass="25692">MSMPIVLPDFQPGTNVTPTSSLETLVRRQLKIAARAVGTTAVAPAMSPPVHPNSLIIDMGDYLTWAARVWFHLITNLVDGPHVGMAVVDAHEQMRRENHLSELSPIVLMDLEFGRLRKIRGLAKKLSRDLQNIWAQKPYLVCEMKSSLPDLIHRLEIAARDVAMSATAPALTPPALPNSLISDIGDYLTQAARVWPRLTVDLFNRQLTIRNHVSDLSLKVFMNVGLRRIR</sequence>
<dbReference type="Proteomes" id="UP000738349">
    <property type="component" value="Unassembled WGS sequence"/>
</dbReference>
<evidence type="ECO:0000313" key="1">
    <source>
        <dbReference type="EMBL" id="KAH7130880.1"/>
    </source>
</evidence>
<organism evidence="1 2">
    <name type="scientific">Dactylonectria macrodidyma</name>
    <dbReference type="NCBI Taxonomy" id="307937"/>
    <lineage>
        <taxon>Eukaryota</taxon>
        <taxon>Fungi</taxon>
        <taxon>Dikarya</taxon>
        <taxon>Ascomycota</taxon>
        <taxon>Pezizomycotina</taxon>
        <taxon>Sordariomycetes</taxon>
        <taxon>Hypocreomycetidae</taxon>
        <taxon>Hypocreales</taxon>
        <taxon>Nectriaceae</taxon>
        <taxon>Dactylonectria</taxon>
    </lineage>
</organism>
<gene>
    <name evidence="1" type="ORF">EDB81DRAFT_660644</name>
</gene>
<proteinExistence type="predicted"/>
<protein>
    <submittedName>
        <fullName evidence="1">Uncharacterized protein</fullName>
    </submittedName>
</protein>
<dbReference type="EMBL" id="JAGMUV010000017">
    <property type="protein sequence ID" value="KAH7130880.1"/>
    <property type="molecule type" value="Genomic_DNA"/>
</dbReference>
<reference evidence="1" key="1">
    <citation type="journal article" date="2021" name="Nat. Commun.">
        <title>Genetic determinants of endophytism in the Arabidopsis root mycobiome.</title>
        <authorList>
            <person name="Mesny F."/>
            <person name="Miyauchi S."/>
            <person name="Thiergart T."/>
            <person name="Pickel B."/>
            <person name="Atanasova L."/>
            <person name="Karlsson M."/>
            <person name="Huettel B."/>
            <person name="Barry K.W."/>
            <person name="Haridas S."/>
            <person name="Chen C."/>
            <person name="Bauer D."/>
            <person name="Andreopoulos W."/>
            <person name="Pangilinan J."/>
            <person name="LaButti K."/>
            <person name="Riley R."/>
            <person name="Lipzen A."/>
            <person name="Clum A."/>
            <person name="Drula E."/>
            <person name="Henrissat B."/>
            <person name="Kohler A."/>
            <person name="Grigoriev I.V."/>
            <person name="Martin F.M."/>
            <person name="Hacquard S."/>
        </authorList>
    </citation>
    <scope>NUCLEOTIDE SEQUENCE</scope>
    <source>
        <strain evidence="1">MPI-CAGE-AT-0147</strain>
    </source>
</reference>
<comment type="caution">
    <text evidence="1">The sequence shown here is derived from an EMBL/GenBank/DDBJ whole genome shotgun (WGS) entry which is preliminary data.</text>
</comment>
<name>A0A9P9ITU7_9HYPO</name>